<keyword evidence="3" id="KW-1185">Reference proteome</keyword>
<evidence type="ECO:0000313" key="2">
    <source>
        <dbReference type="EMBL" id="MFB9631368.1"/>
    </source>
</evidence>
<dbReference type="EMBL" id="JBHMBW010000104">
    <property type="protein sequence ID" value="MFB9631368.1"/>
    <property type="molecule type" value="Genomic_DNA"/>
</dbReference>
<organism evidence="2 3">
    <name type="scientific">Nonomuraea helvata</name>
    <dbReference type="NCBI Taxonomy" id="37484"/>
    <lineage>
        <taxon>Bacteria</taxon>
        <taxon>Bacillati</taxon>
        <taxon>Actinomycetota</taxon>
        <taxon>Actinomycetes</taxon>
        <taxon>Streptosporangiales</taxon>
        <taxon>Streptosporangiaceae</taxon>
        <taxon>Nonomuraea</taxon>
    </lineage>
</organism>
<accession>A0ABV5SKL3</accession>
<proteinExistence type="predicted"/>
<gene>
    <name evidence="2" type="ORF">ACFFSA_50630</name>
</gene>
<name>A0ABV5SKL3_9ACTN</name>
<comment type="caution">
    <text evidence="2">The sequence shown here is derived from an EMBL/GenBank/DDBJ whole genome shotgun (WGS) entry which is preliminary data.</text>
</comment>
<evidence type="ECO:0000256" key="1">
    <source>
        <dbReference type="SAM" id="MobiDB-lite"/>
    </source>
</evidence>
<dbReference type="RefSeq" id="WP_344999998.1">
    <property type="nucleotide sequence ID" value="NZ_BAAAXV010000009.1"/>
</dbReference>
<feature type="region of interest" description="Disordered" evidence="1">
    <location>
        <begin position="58"/>
        <end position="80"/>
    </location>
</feature>
<sequence>MAKTYQVIGACVTNVPVSTSQGTQLSTFYTGQVLPADVPEARIQHLLSVGLIKELESTEPAEAAAAPSGEPEPAVTARSSKPDLVAYGVARGEDRAELEKLTRDQLIAKYVRQPDKQ</sequence>
<evidence type="ECO:0000313" key="3">
    <source>
        <dbReference type="Proteomes" id="UP001589532"/>
    </source>
</evidence>
<feature type="compositionally biased region" description="Low complexity" evidence="1">
    <location>
        <begin position="58"/>
        <end position="74"/>
    </location>
</feature>
<dbReference type="Proteomes" id="UP001589532">
    <property type="component" value="Unassembled WGS sequence"/>
</dbReference>
<reference evidence="2 3" key="1">
    <citation type="submission" date="2024-09" db="EMBL/GenBank/DDBJ databases">
        <authorList>
            <person name="Sun Q."/>
            <person name="Mori K."/>
        </authorList>
    </citation>
    <scope>NUCLEOTIDE SEQUENCE [LARGE SCALE GENOMIC DNA]</scope>
    <source>
        <strain evidence="2 3">JCM 3143</strain>
    </source>
</reference>
<protein>
    <submittedName>
        <fullName evidence="2">Uncharacterized protein</fullName>
    </submittedName>
</protein>